<dbReference type="Proteomes" id="UP000531594">
    <property type="component" value="Unassembled WGS sequence"/>
</dbReference>
<organism evidence="2 3">
    <name type="scientific">Bacillus benzoevorans</name>
    <dbReference type="NCBI Taxonomy" id="1456"/>
    <lineage>
        <taxon>Bacteria</taxon>
        <taxon>Bacillati</taxon>
        <taxon>Bacillota</taxon>
        <taxon>Bacilli</taxon>
        <taxon>Bacillales</taxon>
        <taxon>Bacillaceae</taxon>
        <taxon>Bacillus</taxon>
    </lineage>
</organism>
<accession>A0A7X0HT32</accession>
<keyword evidence="3" id="KW-1185">Reference proteome</keyword>
<dbReference type="RefSeq" id="WP_184527230.1">
    <property type="nucleotide sequence ID" value="NZ_JACHGK010000010.1"/>
</dbReference>
<gene>
    <name evidence="2" type="ORF">HNR53_002997</name>
</gene>
<sequence>MVKEQIMLNDHRKAIPLQPVKVIFYLQGEMIEAISENREIYYLFFYKYRFLTAVKAKRIKLQSYIEQAFKQGMVFDAPHPLIDKLLSTRHEFHSLSFQQLVNKLELHYTPQEQAHILTLFESFFPKKQLFAEILSHYYEYRRNGQLALGYQIIRILMDFAPKQSLVKSFVNDVHFHKYAVLYKDKSAKVLAADPIFAEKVFYTNKENEQDFKLLTAFLEKKSRWMDLTALFISERNTSLSIDEYHYLSHLLELHFNEEEKMFILEHLSLQYPAFLPLKQDLFNQYIRAEKIGKLLGLLNDPDISLSKSQLQALERMLEQSDTSVYPHEPVVLQKMVNRLMNLLPEKTEILLKQSVTVLLKTKEPAAIKSWISPLINKTGDLLIFDKIEKMVNLSASLNDMQTLGELYFEFRQFEKAIECFGWEMELKPSDPKPLQWLARVYHEMGQEQESEVYQQLCINVQKWG</sequence>
<dbReference type="AlphaFoldDB" id="A0A7X0HT32"/>
<dbReference type="EMBL" id="JACHGK010000010">
    <property type="protein sequence ID" value="MBB6446340.1"/>
    <property type="molecule type" value="Genomic_DNA"/>
</dbReference>
<dbReference type="PROSITE" id="PS50005">
    <property type="entry name" value="TPR"/>
    <property type="match status" value="1"/>
</dbReference>
<evidence type="ECO:0000313" key="2">
    <source>
        <dbReference type="EMBL" id="MBB6446340.1"/>
    </source>
</evidence>
<keyword evidence="1" id="KW-0802">TPR repeat</keyword>
<dbReference type="InterPro" id="IPR011990">
    <property type="entry name" value="TPR-like_helical_dom_sf"/>
</dbReference>
<dbReference type="SUPFAM" id="SSF48452">
    <property type="entry name" value="TPR-like"/>
    <property type="match status" value="1"/>
</dbReference>
<comment type="caution">
    <text evidence="2">The sequence shown here is derived from an EMBL/GenBank/DDBJ whole genome shotgun (WGS) entry which is preliminary data.</text>
</comment>
<name>A0A7X0HT32_9BACI</name>
<feature type="repeat" description="TPR" evidence="1">
    <location>
        <begin position="397"/>
        <end position="430"/>
    </location>
</feature>
<proteinExistence type="predicted"/>
<dbReference type="Gene3D" id="1.25.40.10">
    <property type="entry name" value="Tetratricopeptide repeat domain"/>
    <property type="match status" value="1"/>
</dbReference>
<protein>
    <submittedName>
        <fullName evidence="2">Tetratricopeptide (TPR) repeat protein</fullName>
    </submittedName>
</protein>
<dbReference type="InterPro" id="IPR019734">
    <property type="entry name" value="TPR_rpt"/>
</dbReference>
<reference evidence="2 3" key="1">
    <citation type="submission" date="2020-08" db="EMBL/GenBank/DDBJ databases">
        <title>Genomic Encyclopedia of Type Strains, Phase IV (KMG-IV): sequencing the most valuable type-strain genomes for metagenomic binning, comparative biology and taxonomic classification.</title>
        <authorList>
            <person name="Goeker M."/>
        </authorList>
    </citation>
    <scope>NUCLEOTIDE SEQUENCE [LARGE SCALE GENOMIC DNA]</scope>
    <source>
        <strain evidence="2 3">DSM 5391</strain>
    </source>
</reference>
<evidence type="ECO:0000313" key="3">
    <source>
        <dbReference type="Proteomes" id="UP000531594"/>
    </source>
</evidence>
<evidence type="ECO:0000256" key="1">
    <source>
        <dbReference type="PROSITE-ProRule" id="PRU00339"/>
    </source>
</evidence>